<keyword evidence="2" id="KW-0472">Membrane</keyword>
<feature type="transmembrane region" description="Helical" evidence="2">
    <location>
        <begin position="15"/>
        <end position="34"/>
    </location>
</feature>
<keyword evidence="2" id="KW-0812">Transmembrane</keyword>
<reference evidence="4" key="1">
    <citation type="journal article" date="2019" name="Int. J. Syst. Evol. Microbiol.">
        <title>The Global Catalogue of Microorganisms (GCM) 10K type strain sequencing project: providing services to taxonomists for standard genome sequencing and annotation.</title>
        <authorList>
            <consortium name="The Broad Institute Genomics Platform"/>
            <consortium name="The Broad Institute Genome Sequencing Center for Infectious Disease"/>
            <person name="Wu L."/>
            <person name="Ma J."/>
        </authorList>
    </citation>
    <scope>NUCLEOTIDE SEQUENCE [LARGE SCALE GENOMIC DNA]</scope>
    <source>
        <strain evidence="4">JCM 11136</strain>
    </source>
</reference>
<dbReference type="Proteomes" id="UP001501578">
    <property type="component" value="Unassembled WGS sequence"/>
</dbReference>
<evidence type="ECO:0000313" key="3">
    <source>
        <dbReference type="EMBL" id="GAA0935143.1"/>
    </source>
</evidence>
<proteinExistence type="predicted"/>
<accession>A0ABP4ADM4</accession>
<evidence type="ECO:0000256" key="1">
    <source>
        <dbReference type="SAM" id="MobiDB-lite"/>
    </source>
</evidence>
<organism evidence="3 4">
    <name type="scientific">Nonomuraea longicatena</name>
    <dbReference type="NCBI Taxonomy" id="83682"/>
    <lineage>
        <taxon>Bacteria</taxon>
        <taxon>Bacillati</taxon>
        <taxon>Actinomycetota</taxon>
        <taxon>Actinomycetes</taxon>
        <taxon>Streptosporangiales</taxon>
        <taxon>Streptosporangiaceae</taxon>
        <taxon>Nonomuraea</taxon>
    </lineage>
</organism>
<keyword evidence="4" id="KW-1185">Reference proteome</keyword>
<keyword evidence="2" id="KW-1133">Transmembrane helix</keyword>
<feature type="region of interest" description="Disordered" evidence="1">
    <location>
        <begin position="39"/>
        <end position="59"/>
    </location>
</feature>
<comment type="caution">
    <text evidence="3">The sequence shown here is derived from an EMBL/GenBank/DDBJ whole genome shotgun (WGS) entry which is preliminary data.</text>
</comment>
<gene>
    <name evidence="3" type="ORF">GCM10009560_43020</name>
</gene>
<evidence type="ECO:0000256" key="2">
    <source>
        <dbReference type="SAM" id="Phobius"/>
    </source>
</evidence>
<sequence>MGLGGSRGPVAGHRYRIFFASIQAFGVPTLYTMVERTKERFGRRSGAPQEEPKTLVSAR</sequence>
<protein>
    <submittedName>
        <fullName evidence="3">Uncharacterized protein</fullName>
    </submittedName>
</protein>
<evidence type="ECO:0000313" key="4">
    <source>
        <dbReference type="Proteomes" id="UP001501578"/>
    </source>
</evidence>
<name>A0ABP4ADM4_9ACTN</name>
<dbReference type="EMBL" id="BAAAHQ010000023">
    <property type="protein sequence ID" value="GAA0935143.1"/>
    <property type="molecule type" value="Genomic_DNA"/>
</dbReference>